<dbReference type="AlphaFoldDB" id="A0A0J1BCZ2"/>
<evidence type="ECO:0000313" key="2">
    <source>
        <dbReference type="Proteomes" id="UP000036367"/>
    </source>
</evidence>
<dbReference type="EMBL" id="LECT01000028">
    <property type="protein sequence ID" value="KLU04453.1"/>
    <property type="molecule type" value="Genomic_DNA"/>
</dbReference>
<dbReference type="STRING" id="595434.RISK_003507"/>
<name>A0A0J1BCZ2_RHOIS</name>
<accession>A0A0J1BCZ2</accession>
<organism evidence="1 2">
    <name type="scientific">Rhodopirellula islandica</name>
    <dbReference type="NCBI Taxonomy" id="595434"/>
    <lineage>
        <taxon>Bacteria</taxon>
        <taxon>Pseudomonadati</taxon>
        <taxon>Planctomycetota</taxon>
        <taxon>Planctomycetia</taxon>
        <taxon>Pirellulales</taxon>
        <taxon>Pirellulaceae</taxon>
        <taxon>Rhodopirellula</taxon>
    </lineage>
</organism>
<comment type="caution">
    <text evidence="1">The sequence shown here is derived from an EMBL/GenBank/DDBJ whole genome shotgun (WGS) entry which is preliminary data.</text>
</comment>
<keyword evidence="2" id="KW-1185">Reference proteome</keyword>
<reference evidence="1" key="1">
    <citation type="submission" date="2015-05" db="EMBL/GenBank/DDBJ databases">
        <title>Permanent draft genome of Rhodopirellula islandicus K833.</title>
        <authorList>
            <person name="Kizina J."/>
            <person name="Richter M."/>
            <person name="Glockner F.O."/>
            <person name="Harder J."/>
        </authorList>
    </citation>
    <scope>NUCLEOTIDE SEQUENCE [LARGE SCALE GENOMIC DNA]</scope>
    <source>
        <strain evidence="1">K833</strain>
    </source>
</reference>
<sequence>MTLVRNPKASVTPRLVVRVRMIEQPRGASIESTQHLVVDEATSPSRGEGLVASSTTVQMLDEGRFEKRR</sequence>
<dbReference type="Proteomes" id="UP000036367">
    <property type="component" value="Unassembled WGS sequence"/>
</dbReference>
<protein>
    <submittedName>
        <fullName evidence="1">Uncharacterized protein</fullName>
    </submittedName>
</protein>
<evidence type="ECO:0000313" key="1">
    <source>
        <dbReference type="EMBL" id="KLU04453.1"/>
    </source>
</evidence>
<gene>
    <name evidence="1" type="ORF">RISK_003507</name>
</gene>
<proteinExistence type="predicted"/>
<dbReference type="PATRIC" id="fig|595434.4.peg.3340"/>